<sequence length="566" mass="65631">MLKKYILMGSLCSGGSAIAQHKIDEPDTLQNYAYDYLYDCIDNSDPGSKRQAVYLDAFLQKAKRENNEEELVNGYKNYVYYAPVSQQLNYADSMVLTAKATHNRALQGSAYLTKGIAYYGQKKHKEALDNYLIANGLIATTNDQYLIYKTKYNMAQIKQYLGFYHEAISLLKECAAYFEGHDDRGYLNSLHSLGLCYNKIGNYGLSARMNAQGLSEGKRLGVHDMEPYFIHSEGINQYFLGDYTASLHNINQALPYIARKKDFANGAVGNFYLGKCYMALGDLHSALPYFLKVDKSFEDTNFLRPDLRENYEILIRYYQDKKDLEQQLHYVKKLLRADRIIEETFVYLSGRVHKEYDTKELLEQKQRIELLLDRRQYNDYIYGSAILALFLTILYLVYRHISNQKIFRKKFEALMQKDALAIVSPPVEKVRAEYPDLNPDAAQQLVLLLAKFERDKRFLEVGWTLVKLAAAFNSNTKYLSKVIRHYRDKGFTEYINDLKINYLIDKLKEDKMMLNYTNKALGEEVGYSSTQRFANAFFSVTGIPAVFFIQEMKRKNEEQREGDNQV</sequence>
<dbReference type="Pfam" id="PF13424">
    <property type="entry name" value="TPR_12"/>
    <property type="match status" value="1"/>
</dbReference>
<evidence type="ECO:0000313" key="3">
    <source>
        <dbReference type="EMBL" id="KGO85892.1"/>
    </source>
</evidence>
<dbReference type="EMBL" id="JRLX01000015">
    <property type="protein sequence ID" value="KGO85892.1"/>
    <property type="molecule type" value="Genomic_DNA"/>
</dbReference>
<dbReference type="eggNOG" id="COG0457">
    <property type="taxonomic scope" value="Bacteria"/>
</dbReference>
<keyword evidence="1" id="KW-0812">Transmembrane</keyword>
<dbReference type="Proteomes" id="UP000030152">
    <property type="component" value="Unassembled WGS sequence"/>
</dbReference>
<dbReference type="STRING" id="1121895.GCA_000378485_03232"/>
<dbReference type="InterPro" id="IPR018060">
    <property type="entry name" value="HTH_AraC"/>
</dbReference>
<dbReference type="InterPro" id="IPR011990">
    <property type="entry name" value="TPR-like_helical_dom_sf"/>
</dbReference>
<evidence type="ECO:0000313" key="4">
    <source>
        <dbReference type="Proteomes" id="UP000030152"/>
    </source>
</evidence>
<dbReference type="PROSITE" id="PS01124">
    <property type="entry name" value="HTH_ARAC_FAMILY_2"/>
    <property type="match status" value="1"/>
</dbReference>
<keyword evidence="1" id="KW-1133">Transmembrane helix</keyword>
<dbReference type="RefSeq" id="WP_020214400.1">
    <property type="nucleotide sequence ID" value="NZ_JRLX01000015.1"/>
</dbReference>
<dbReference type="Gene3D" id="1.25.40.10">
    <property type="entry name" value="Tetratricopeptide repeat domain"/>
    <property type="match status" value="2"/>
</dbReference>
<dbReference type="Gene3D" id="1.10.10.60">
    <property type="entry name" value="Homeodomain-like"/>
    <property type="match status" value="2"/>
</dbReference>
<dbReference type="SMART" id="SM00342">
    <property type="entry name" value="HTH_ARAC"/>
    <property type="match status" value="1"/>
</dbReference>
<reference evidence="3 4" key="1">
    <citation type="submission" date="2013-09" db="EMBL/GenBank/DDBJ databases">
        <authorList>
            <person name="Zeng Z."/>
            <person name="Chen C."/>
        </authorList>
    </citation>
    <scope>NUCLEOTIDE SEQUENCE [LARGE SCALE GENOMIC DNA]</scope>
    <source>
        <strain evidence="3 4">WB 3.3-2</strain>
    </source>
</reference>
<keyword evidence="4" id="KW-1185">Reference proteome</keyword>
<organism evidence="3 4">
    <name type="scientific">Flavobacterium rivuli WB 3.3-2 = DSM 21788</name>
    <dbReference type="NCBI Taxonomy" id="1121895"/>
    <lineage>
        <taxon>Bacteria</taxon>
        <taxon>Pseudomonadati</taxon>
        <taxon>Bacteroidota</taxon>
        <taxon>Flavobacteriia</taxon>
        <taxon>Flavobacteriales</taxon>
        <taxon>Flavobacteriaceae</taxon>
        <taxon>Flavobacterium</taxon>
    </lineage>
</organism>
<dbReference type="SUPFAM" id="SSF48452">
    <property type="entry name" value="TPR-like"/>
    <property type="match status" value="1"/>
</dbReference>
<keyword evidence="1" id="KW-0472">Membrane</keyword>
<dbReference type="OrthoDB" id="5295174at2"/>
<dbReference type="SMART" id="SM00028">
    <property type="entry name" value="TPR"/>
    <property type="match status" value="3"/>
</dbReference>
<dbReference type="GO" id="GO:0003700">
    <property type="term" value="F:DNA-binding transcription factor activity"/>
    <property type="evidence" value="ECO:0007669"/>
    <property type="project" value="InterPro"/>
</dbReference>
<feature type="domain" description="HTH araC/xylS-type" evidence="2">
    <location>
        <begin position="443"/>
        <end position="551"/>
    </location>
</feature>
<evidence type="ECO:0000259" key="2">
    <source>
        <dbReference type="PROSITE" id="PS01124"/>
    </source>
</evidence>
<dbReference type="GO" id="GO:0043565">
    <property type="term" value="F:sequence-specific DNA binding"/>
    <property type="evidence" value="ECO:0007669"/>
    <property type="project" value="InterPro"/>
</dbReference>
<dbReference type="eggNOG" id="COG2207">
    <property type="taxonomic scope" value="Bacteria"/>
</dbReference>
<comment type="caution">
    <text evidence="3">The sequence shown here is derived from an EMBL/GenBank/DDBJ whole genome shotgun (WGS) entry which is preliminary data.</text>
</comment>
<name>A0A0A2LZT4_9FLAO</name>
<feature type="transmembrane region" description="Helical" evidence="1">
    <location>
        <begin position="380"/>
        <end position="398"/>
    </location>
</feature>
<evidence type="ECO:0000256" key="1">
    <source>
        <dbReference type="SAM" id="Phobius"/>
    </source>
</evidence>
<dbReference type="InterPro" id="IPR019734">
    <property type="entry name" value="TPR_rpt"/>
</dbReference>
<proteinExistence type="predicted"/>
<accession>A0A0A2LZT4</accession>
<protein>
    <recommendedName>
        <fullName evidence="2">HTH araC/xylS-type domain-containing protein</fullName>
    </recommendedName>
</protein>
<gene>
    <name evidence="3" type="ORF">Q765_13750</name>
</gene>
<dbReference type="AlphaFoldDB" id="A0A0A2LZT4"/>